<dbReference type="EnsemblPlants" id="TuG1812U0000249500.01.T01">
    <property type="protein sequence ID" value="TuG1812U0000249500.01.T01.s_cds5302"/>
    <property type="gene ID" value="TuG1812U0000249500.01"/>
</dbReference>
<feature type="compositionally biased region" description="Basic and acidic residues" evidence="1">
    <location>
        <begin position="242"/>
        <end position="285"/>
    </location>
</feature>
<name>A0A8R7RED3_TRIUA</name>
<feature type="compositionally biased region" description="Basic and acidic residues" evidence="1">
    <location>
        <begin position="292"/>
        <end position="321"/>
    </location>
</feature>
<feature type="compositionally biased region" description="Basic and acidic residues" evidence="1">
    <location>
        <begin position="149"/>
        <end position="175"/>
    </location>
</feature>
<dbReference type="Gramene" id="TuG1812U0000249500.01.T01">
    <property type="protein sequence ID" value="TuG1812U0000249500.01.T01.s_cds5302"/>
    <property type="gene ID" value="TuG1812U0000249500.01"/>
</dbReference>
<reference evidence="2" key="2">
    <citation type="submission" date="2018-03" db="EMBL/GenBank/DDBJ databases">
        <title>The Triticum urartu genome reveals the dynamic nature of wheat genome evolution.</title>
        <authorList>
            <person name="Ling H."/>
            <person name="Ma B."/>
            <person name="Shi X."/>
            <person name="Liu H."/>
            <person name="Dong L."/>
            <person name="Sun H."/>
            <person name="Cao Y."/>
            <person name="Gao Q."/>
            <person name="Zheng S."/>
            <person name="Li Y."/>
            <person name="Yu Y."/>
            <person name="Du H."/>
            <person name="Qi M."/>
            <person name="Li Y."/>
            <person name="Yu H."/>
            <person name="Cui Y."/>
            <person name="Wang N."/>
            <person name="Chen C."/>
            <person name="Wu H."/>
            <person name="Zhao Y."/>
            <person name="Zhang J."/>
            <person name="Li Y."/>
            <person name="Zhou W."/>
            <person name="Zhang B."/>
            <person name="Hu W."/>
            <person name="Eijk M."/>
            <person name="Tang J."/>
            <person name="Witsenboer H."/>
            <person name="Zhao S."/>
            <person name="Li Z."/>
            <person name="Zhang A."/>
            <person name="Wang D."/>
            <person name="Liang C."/>
        </authorList>
    </citation>
    <scope>NUCLEOTIDE SEQUENCE [LARGE SCALE GENOMIC DNA]</scope>
    <source>
        <strain evidence="2">cv. G1812</strain>
    </source>
</reference>
<feature type="compositionally biased region" description="Basic and acidic residues" evidence="1">
    <location>
        <begin position="113"/>
        <end position="128"/>
    </location>
</feature>
<dbReference type="AlphaFoldDB" id="A0A8R7RED3"/>
<protein>
    <submittedName>
        <fullName evidence="2">Uncharacterized protein</fullName>
    </submittedName>
</protein>
<accession>A0A8R7RED3</accession>
<dbReference type="Proteomes" id="UP000015106">
    <property type="component" value="Chromosome 1"/>
</dbReference>
<evidence type="ECO:0000256" key="1">
    <source>
        <dbReference type="SAM" id="MobiDB-lite"/>
    </source>
</evidence>
<feature type="compositionally biased region" description="Basic and acidic residues" evidence="1">
    <location>
        <begin position="95"/>
        <end position="106"/>
    </location>
</feature>
<reference evidence="2" key="3">
    <citation type="submission" date="2022-06" db="UniProtKB">
        <authorList>
            <consortium name="EnsemblPlants"/>
        </authorList>
    </citation>
    <scope>IDENTIFICATION</scope>
</reference>
<organism evidence="2 3">
    <name type="scientific">Triticum urartu</name>
    <name type="common">Red wild einkorn</name>
    <name type="synonym">Crithodium urartu</name>
    <dbReference type="NCBI Taxonomy" id="4572"/>
    <lineage>
        <taxon>Eukaryota</taxon>
        <taxon>Viridiplantae</taxon>
        <taxon>Streptophyta</taxon>
        <taxon>Embryophyta</taxon>
        <taxon>Tracheophyta</taxon>
        <taxon>Spermatophyta</taxon>
        <taxon>Magnoliopsida</taxon>
        <taxon>Liliopsida</taxon>
        <taxon>Poales</taxon>
        <taxon>Poaceae</taxon>
        <taxon>BOP clade</taxon>
        <taxon>Pooideae</taxon>
        <taxon>Triticodae</taxon>
        <taxon>Triticeae</taxon>
        <taxon>Triticinae</taxon>
        <taxon>Triticum</taxon>
    </lineage>
</organism>
<feature type="compositionally biased region" description="Basic and acidic residues" evidence="1">
    <location>
        <begin position="78"/>
        <end position="87"/>
    </location>
</feature>
<proteinExistence type="predicted"/>
<feature type="region of interest" description="Disordered" evidence="1">
    <location>
        <begin position="75"/>
        <end position="324"/>
    </location>
</feature>
<sequence length="387" mass="41134">MDFRTNQCGHARIRSGALCLVLALAITVAIALLQQGASLLIGLRGLLLRLLCLERLQLDMVVVANTQEGDAVAEEVDGGDRVPDHGPGEGNQEPVLDHSRDIHGERGGLANEQEDRKVERKGAERVCAEDEEVGLEGADGAQPGQLDEDPGHEQEAEAAGRDVVERGDGVERDALGGEQDLDEHEAGGLEGDGGELERDAAEVEPGLAVGGDGDAEGDGEHVEHGGGAEGLLLEEDADGVDGDGHERLEHLDEGDGEVDVGRVGEPERHGVERADGHDGGGVELRRHGRGGGRLDDPQDADEPHGERGAEAHVHHGERDGEGPVVHLGVEDVLVVDDDGEGEEDPHRHVAVGQQHLPHHRLRQAAGAPAAGHRSLLRLRLRLRRRRR</sequence>
<feature type="compositionally biased region" description="Acidic residues" evidence="1">
    <location>
        <begin position="232"/>
        <end position="241"/>
    </location>
</feature>
<evidence type="ECO:0000313" key="3">
    <source>
        <dbReference type="Proteomes" id="UP000015106"/>
    </source>
</evidence>
<evidence type="ECO:0000313" key="2">
    <source>
        <dbReference type="EnsemblPlants" id="TuG1812U0000249500.01.T01.s_cds5302"/>
    </source>
</evidence>
<dbReference type="Gramene" id="TuG1812G0100003511.01.T01">
    <property type="protein sequence ID" value="TuG1812G0100003511.01.T01.cds422055"/>
    <property type="gene ID" value="TuG1812G0100003511.01"/>
</dbReference>
<keyword evidence="3" id="KW-1185">Reference proteome</keyword>
<reference evidence="3" key="1">
    <citation type="journal article" date="2013" name="Nature">
        <title>Draft genome of the wheat A-genome progenitor Triticum urartu.</title>
        <authorList>
            <person name="Ling H.Q."/>
            <person name="Zhao S."/>
            <person name="Liu D."/>
            <person name="Wang J."/>
            <person name="Sun H."/>
            <person name="Zhang C."/>
            <person name="Fan H."/>
            <person name="Li D."/>
            <person name="Dong L."/>
            <person name="Tao Y."/>
            <person name="Gao C."/>
            <person name="Wu H."/>
            <person name="Li Y."/>
            <person name="Cui Y."/>
            <person name="Guo X."/>
            <person name="Zheng S."/>
            <person name="Wang B."/>
            <person name="Yu K."/>
            <person name="Liang Q."/>
            <person name="Yang W."/>
            <person name="Lou X."/>
            <person name="Chen J."/>
            <person name="Feng M."/>
            <person name="Jian J."/>
            <person name="Zhang X."/>
            <person name="Luo G."/>
            <person name="Jiang Y."/>
            <person name="Liu J."/>
            <person name="Wang Z."/>
            <person name="Sha Y."/>
            <person name="Zhang B."/>
            <person name="Wu H."/>
            <person name="Tang D."/>
            <person name="Shen Q."/>
            <person name="Xue P."/>
            <person name="Zou S."/>
            <person name="Wang X."/>
            <person name="Liu X."/>
            <person name="Wang F."/>
            <person name="Yang Y."/>
            <person name="An X."/>
            <person name="Dong Z."/>
            <person name="Zhang K."/>
            <person name="Zhang X."/>
            <person name="Luo M.C."/>
            <person name="Dvorak J."/>
            <person name="Tong Y."/>
            <person name="Wang J."/>
            <person name="Yang H."/>
            <person name="Li Z."/>
            <person name="Wang D."/>
            <person name="Zhang A."/>
            <person name="Wang J."/>
        </authorList>
    </citation>
    <scope>NUCLEOTIDE SEQUENCE</scope>
    <source>
        <strain evidence="3">cv. G1812</strain>
    </source>
</reference>
<dbReference type="EnsemblPlants" id="TuG1812G0100003511.01.T01">
    <property type="protein sequence ID" value="TuG1812G0100003511.01.T01.cds422055"/>
    <property type="gene ID" value="TuG1812G0100003511.01"/>
</dbReference>